<accession>A0AAP3GA23</accession>
<gene>
    <name evidence="2" type="ORF">O0554_07025</name>
</gene>
<reference evidence="2" key="1">
    <citation type="submission" date="2022-09" db="EMBL/GenBank/DDBJ databases">
        <title>Genome analysis and characterization of larvicidal activity of Brevibacillus strains.</title>
        <authorList>
            <person name="Patrusheva E.V."/>
            <person name="Izotova A.O."/>
            <person name="Toshchakov S.V."/>
            <person name="Sineoky S.P."/>
        </authorList>
    </citation>
    <scope>NUCLEOTIDE SEQUENCE</scope>
    <source>
        <strain evidence="2">VKPM_B-13247</strain>
    </source>
</reference>
<comment type="caution">
    <text evidence="2">The sequence shown here is derived from an EMBL/GenBank/DDBJ whole genome shotgun (WGS) entry which is preliminary data.</text>
</comment>
<evidence type="ECO:0000313" key="2">
    <source>
        <dbReference type="EMBL" id="MCZ0806672.1"/>
    </source>
</evidence>
<name>A0AAP3GA23_BRELA</name>
<protein>
    <recommendedName>
        <fullName evidence="4">Cyclic lactone autoinducer peptide</fullName>
    </recommendedName>
</protein>
<evidence type="ECO:0008006" key="4">
    <source>
        <dbReference type="Google" id="ProtNLM"/>
    </source>
</evidence>
<dbReference type="EMBL" id="JAPTNE010000007">
    <property type="protein sequence ID" value="MCZ0806672.1"/>
    <property type="molecule type" value="Genomic_DNA"/>
</dbReference>
<dbReference type="Proteomes" id="UP001077662">
    <property type="component" value="Unassembled WGS sequence"/>
</dbReference>
<dbReference type="AlphaFoldDB" id="A0AAP3GA23"/>
<organism evidence="2 3">
    <name type="scientific">Brevibacillus laterosporus</name>
    <name type="common">Bacillus laterosporus</name>
    <dbReference type="NCBI Taxonomy" id="1465"/>
    <lineage>
        <taxon>Bacteria</taxon>
        <taxon>Bacillati</taxon>
        <taxon>Bacillota</taxon>
        <taxon>Bacilli</taxon>
        <taxon>Bacillales</taxon>
        <taxon>Paenibacillaceae</taxon>
        <taxon>Brevibacillus</taxon>
    </lineage>
</organism>
<proteinExistence type="predicted"/>
<feature type="signal peptide" evidence="1">
    <location>
        <begin position="1"/>
        <end position="19"/>
    </location>
</feature>
<feature type="chain" id="PRO_5042838690" description="Cyclic lactone autoinducer peptide" evidence="1">
    <location>
        <begin position="20"/>
        <end position="46"/>
    </location>
</feature>
<sequence length="46" mass="5075">MKKKLVAFSLALVTLMSLASVVGAEKSIKEIPNKPSVIQYITEPDW</sequence>
<evidence type="ECO:0000313" key="3">
    <source>
        <dbReference type="Proteomes" id="UP001077662"/>
    </source>
</evidence>
<keyword evidence="1" id="KW-0732">Signal</keyword>
<dbReference type="RefSeq" id="WP_258433213.1">
    <property type="nucleotide sequence ID" value="NZ_JANSGW010000007.1"/>
</dbReference>
<evidence type="ECO:0000256" key="1">
    <source>
        <dbReference type="SAM" id="SignalP"/>
    </source>
</evidence>